<sequence>METVHILLQLKNSKEEALVPLQKKTVCKEIVKKKTKTKKNVITNKSKKRVGGRTCMLRKRGEVGYDKNGLFFVEKDTRCISSFDSKGYRVINRASVRCNSCLKFFCIPNKHNRNCFEEHKEENLKCKNASFTFISDL</sequence>
<name>A0AAD3CEZ8_9STRA</name>
<dbReference type="AlphaFoldDB" id="A0AAD3CEZ8"/>
<protein>
    <submittedName>
        <fullName evidence="1">Uncharacterized protein</fullName>
    </submittedName>
</protein>
<comment type="caution">
    <text evidence="1">The sequence shown here is derived from an EMBL/GenBank/DDBJ whole genome shotgun (WGS) entry which is preliminary data.</text>
</comment>
<proteinExistence type="predicted"/>
<evidence type="ECO:0000313" key="2">
    <source>
        <dbReference type="Proteomes" id="UP001054902"/>
    </source>
</evidence>
<accession>A0AAD3CEZ8</accession>
<keyword evidence="2" id="KW-1185">Reference proteome</keyword>
<organism evidence="1 2">
    <name type="scientific">Chaetoceros tenuissimus</name>
    <dbReference type="NCBI Taxonomy" id="426638"/>
    <lineage>
        <taxon>Eukaryota</taxon>
        <taxon>Sar</taxon>
        <taxon>Stramenopiles</taxon>
        <taxon>Ochrophyta</taxon>
        <taxon>Bacillariophyta</taxon>
        <taxon>Coscinodiscophyceae</taxon>
        <taxon>Chaetocerotophycidae</taxon>
        <taxon>Chaetocerotales</taxon>
        <taxon>Chaetocerotaceae</taxon>
        <taxon>Chaetoceros</taxon>
    </lineage>
</organism>
<reference evidence="1 2" key="1">
    <citation type="journal article" date="2021" name="Sci. Rep.">
        <title>The genome of the diatom Chaetoceros tenuissimus carries an ancient integrated fragment of an extant virus.</title>
        <authorList>
            <person name="Hongo Y."/>
            <person name="Kimura K."/>
            <person name="Takaki Y."/>
            <person name="Yoshida Y."/>
            <person name="Baba S."/>
            <person name="Kobayashi G."/>
            <person name="Nagasaki K."/>
            <person name="Hano T."/>
            <person name="Tomaru Y."/>
        </authorList>
    </citation>
    <scope>NUCLEOTIDE SEQUENCE [LARGE SCALE GENOMIC DNA]</scope>
    <source>
        <strain evidence="1 2">NIES-3715</strain>
    </source>
</reference>
<dbReference type="EMBL" id="BLLK01000019">
    <property type="protein sequence ID" value="GFH44398.1"/>
    <property type="molecule type" value="Genomic_DNA"/>
</dbReference>
<gene>
    <name evidence="1" type="ORF">CTEN210_00872</name>
</gene>
<dbReference type="Proteomes" id="UP001054902">
    <property type="component" value="Unassembled WGS sequence"/>
</dbReference>
<evidence type="ECO:0000313" key="1">
    <source>
        <dbReference type="EMBL" id="GFH44398.1"/>
    </source>
</evidence>